<proteinExistence type="predicted"/>
<gene>
    <name evidence="1" type="ORF">CFN16_27145</name>
</gene>
<evidence type="ECO:0008006" key="3">
    <source>
        <dbReference type="Google" id="ProtNLM"/>
    </source>
</evidence>
<dbReference type="EMBL" id="CP022313">
    <property type="protein sequence ID" value="AXJ07678.1"/>
    <property type="molecule type" value="Genomic_DNA"/>
</dbReference>
<organism evidence="1 2">
    <name type="scientific">Pseudomonas fluorescens</name>
    <dbReference type="NCBI Taxonomy" id="294"/>
    <lineage>
        <taxon>Bacteria</taxon>
        <taxon>Pseudomonadati</taxon>
        <taxon>Pseudomonadota</taxon>
        <taxon>Gammaproteobacteria</taxon>
        <taxon>Pseudomonadales</taxon>
        <taxon>Pseudomonadaceae</taxon>
        <taxon>Pseudomonas</taxon>
    </lineage>
</organism>
<dbReference type="Proteomes" id="UP000254535">
    <property type="component" value="Chromosome"/>
</dbReference>
<sequence length="243" mass="28344">MDAAHAAIYDLDYVRGIHSLFVNPPSELNFGGGSILPINKIMLGGMHTLHDSKGNLAKENVYWYERNYRVRRPVRFSNKLTLAKNITYIDEQIKVHSDGFVIKDAIVRYVRAYDESDRNVTIQKTWAALESIVCPHENNASSIVRRCSFMFADRPYYEQVLEHLREYRNRNVHSGYEFDDLDFHCYQLQQFFRQAVLFYLKNASTFSGLQEANKFLDLPSTLAELTKLKMHVEKAMKFQQLDS</sequence>
<reference evidence="1 2" key="1">
    <citation type="submission" date="2017-07" db="EMBL/GenBank/DDBJ databases">
        <title>Genome sequence of Pseudomonas NEP1.</title>
        <authorList>
            <person name="Nascimento F.X."/>
        </authorList>
    </citation>
    <scope>NUCLEOTIDE SEQUENCE [LARGE SCALE GENOMIC DNA]</scope>
    <source>
        <strain evidence="1 2">NEP1</strain>
    </source>
</reference>
<accession>A0A345V4M6</accession>
<evidence type="ECO:0000313" key="1">
    <source>
        <dbReference type="EMBL" id="AXJ07678.1"/>
    </source>
</evidence>
<protein>
    <recommendedName>
        <fullName evidence="3">Apea-like HEPN domain-containing protein</fullName>
    </recommendedName>
</protein>
<dbReference type="AlphaFoldDB" id="A0A345V4M6"/>
<evidence type="ECO:0000313" key="2">
    <source>
        <dbReference type="Proteomes" id="UP000254535"/>
    </source>
</evidence>
<name>A0A345V4M6_PSEFL</name>